<proteinExistence type="predicted"/>
<dbReference type="AlphaFoldDB" id="U7R6L2"/>
<gene>
    <name evidence="1" type="ORF">O185_03320</name>
</gene>
<sequence length="44" mass="5055">MDEAKRRLRMNNPWHLLATGFGSGLSPVMPGTMDLLLLFHFGYY</sequence>
<name>U7R6L2_PHOTE</name>
<evidence type="ECO:0008006" key="3">
    <source>
        <dbReference type="Google" id="ProtNLM"/>
    </source>
</evidence>
<dbReference type="Proteomes" id="UP000017133">
    <property type="component" value="Unassembled WGS sequence"/>
</dbReference>
<comment type="caution">
    <text evidence="1">The sequence shown here is derived from an EMBL/GenBank/DDBJ whole genome shotgun (WGS) entry which is preliminary data.</text>
</comment>
<evidence type="ECO:0000313" key="2">
    <source>
        <dbReference type="Proteomes" id="UP000017133"/>
    </source>
</evidence>
<evidence type="ECO:0000313" key="1">
    <source>
        <dbReference type="EMBL" id="ERT14406.1"/>
    </source>
</evidence>
<keyword evidence="2" id="KW-1185">Reference proteome</keyword>
<dbReference type="PATRIC" id="fig|1389415.4.peg.657"/>
<protein>
    <recommendedName>
        <fullName evidence="3">Phosphatidylglycerophosphatase A</fullName>
    </recommendedName>
</protein>
<dbReference type="EMBL" id="AXDT01000029">
    <property type="protein sequence ID" value="ERT14406.1"/>
    <property type="molecule type" value="Genomic_DNA"/>
</dbReference>
<organism evidence="1 2">
    <name type="scientific">Photorhabdus temperata J3</name>
    <dbReference type="NCBI Taxonomy" id="1389415"/>
    <lineage>
        <taxon>Bacteria</taxon>
        <taxon>Pseudomonadati</taxon>
        <taxon>Pseudomonadota</taxon>
        <taxon>Gammaproteobacteria</taxon>
        <taxon>Enterobacterales</taxon>
        <taxon>Morganellaceae</taxon>
        <taxon>Photorhabdus</taxon>
    </lineage>
</organism>
<reference evidence="1 2" key="1">
    <citation type="submission" date="2013-10" db="EMBL/GenBank/DDBJ databases">
        <title>Whole Genome Shotgun Sequence of Photorhabdus temperata J3.</title>
        <authorList>
            <person name="Park G.-S."/>
            <person name="Hong S.-J."/>
            <person name="Shin J.-H."/>
        </authorList>
    </citation>
    <scope>NUCLEOTIDE SEQUENCE [LARGE SCALE GENOMIC DNA]</scope>
    <source>
        <strain evidence="1 2">J3</strain>
    </source>
</reference>
<accession>U7R6L2</accession>